<sequence>MKISAKIESRQHYHATEVQTNGTVKTIQLPVKPSGYGSSVNGGELLLLSLATCFCNDIYREAEARGIPVSGMTVECTGEFGAPGEPGMDFKYRAEVSADASPAQVEELIRITDQVAEVHNTLRKGLAVVLER</sequence>
<keyword evidence="2" id="KW-1185">Reference proteome</keyword>
<dbReference type="Proteomes" id="UP000244450">
    <property type="component" value="Unassembled WGS sequence"/>
</dbReference>
<dbReference type="InterPro" id="IPR052924">
    <property type="entry name" value="OsmC/Ohr_hydroprdx_reductase"/>
</dbReference>
<dbReference type="PANTHER" id="PTHR35368:SF1">
    <property type="entry name" value="HYDROPEROXIDE REDUCTASE"/>
    <property type="match status" value="1"/>
</dbReference>
<dbReference type="PANTHER" id="PTHR35368">
    <property type="entry name" value="HYDROPEROXIDE REDUCTASE"/>
    <property type="match status" value="1"/>
</dbReference>
<dbReference type="Gene3D" id="3.30.300.20">
    <property type="match status" value="1"/>
</dbReference>
<dbReference type="OrthoDB" id="1358603at2"/>
<evidence type="ECO:0000313" key="2">
    <source>
        <dbReference type="Proteomes" id="UP000244450"/>
    </source>
</evidence>
<protein>
    <submittedName>
        <fullName evidence="1">Osmotically inducible protein OsmC</fullName>
    </submittedName>
</protein>
<evidence type="ECO:0000313" key="1">
    <source>
        <dbReference type="EMBL" id="PUZ28663.1"/>
    </source>
</evidence>
<proteinExistence type="predicted"/>
<comment type="caution">
    <text evidence="1">The sequence shown here is derived from an EMBL/GenBank/DDBJ whole genome shotgun (WGS) entry which is preliminary data.</text>
</comment>
<dbReference type="SUPFAM" id="SSF82784">
    <property type="entry name" value="OsmC-like"/>
    <property type="match status" value="1"/>
</dbReference>
<dbReference type="InterPro" id="IPR015946">
    <property type="entry name" value="KH_dom-like_a/b"/>
</dbReference>
<dbReference type="EMBL" id="QCYK01000001">
    <property type="protein sequence ID" value="PUZ28663.1"/>
    <property type="molecule type" value="Genomic_DNA"/>
</dbReference>
<dbReference type="Pfam" id="PF02566">
    <property type="entry name" value="OsmC"/>
    <property type="match status" value="1"/>
</dbReference>
<name>A0A2T7BLV4_9BACT</name>
<dbReference type="InterPro" id="IPR003718">
    <property type="entry name" value="OsmC/Ohr_fam"/>
</dbReference>
<dbReference type="AlphaFoldDB" id="A0A2T7BLV4"/>
<organism evidence="1 2">
    <name type="scientific">Chitinophaga parva</name>
    <dbReference type="NCBI Taxonomy" id="2169414"/>
    <lineage>
        <taxon>Bacteria</taxon>
        <taxon>Pseudomonadati</taxon>
        <taxon>Bacteroidota</taxon>
        <taxon>Chitinophagia</taxon>
        <taxon>Chitinophagales</taxon>
        <taxon>Chitinophagaceae</taxon>
        <taxon>Chitinophaga</taxon>
    </lineage>
</organism>
<gene>
    <name evidence="1" type="ORF">DCC81_04040</name>
</gene>
<dbReference type="RefSeq" id="WP_108685302.1">
    <property type="nucleotide sequence ID" value="NZ_QCYK01000001.1"/>
</dbReference>
<dbReference type="InterPro" id="IPR036102">
    <property type="entry name" value="OsmC/Ohrsf"/>
</dbReference>
<accession>A0A2T7BLV4</accession>
<reference evidence="1 2" key="1">
    <citation type="submission" date="2018-04" db="EMBL/GenBank/DDBJ databases">
        <title>Chitinophaga fuyangensis sp. nov., isolated from soil in a chemical factory.</title>
        <authorList>
            <person name="Chen K."/>
        </authorList>
    </citation>
    <scope>NUCLEOTIDE SEQUENCE [LARGE SCALE GENOMIC DNA]</scope>
    <source>
        <strain evidence="1 2">LY-1</strain>
    </source>
</reference>